<name>A0ABM1NQU9_DROAR</name>
<feature type="chain" id="PRO_5046725865" evidence="4">
    <location>
        <begin position="20"/>
        <end position="85"/>
    </location>
</feature>
<evidence type="ECO:0000313" key="7">
    <source>
        <dbReference type="RefSeq" id="XP_017857335.1"/>
    </source>
</evidence>
<dbReference type="PANTHER" id="PTHR10083:SF374">
    <property type="entry name" value="BPTI_KUNITZ INHIBITOR DOMAIN-CONTAINING PROTEIN"/>
    <property type="match status" value="1"/>
</dbReference>
<keyword evidence="1" id="KW-0646">Protease inhibitor</keyword>
<dbReference type="GeneID" id="108610024"/>
<dbReference type="InterPro" id="IPR050098">
    <property type="entry name" value="TFPI/VKTCI-like"/>
</dbReference>
<keyword evidence="6" id="KW-1185">Reference proteome</keyword>
<dbReference type="Proteomes" id="UP000694904">
    <property type="component" value="Chromosome 3"/>
</dbReference>
<sequence>MKYAVLIYLLLSVLGIALTVKNPICAQRPADPGYAIVGDPSCFTFISRWSYYNLVNECRRFIYGGCKGNDNRFKSRKKCEEMCLV</sequence>
<dbReference type="Gene3D" id="4.10.410.10">
    <property type="entry name" value="Pancreatic trypsin inhibitor Kunitz domain"/>
    <property type="match status" value="1"/>
</dbReference>
<dbReference type="Pfam" id="PF00014">
    <property type="entry name" value="Kunitz_BPTI"/>
    <property type="match status" value="1"/>
</dbReference>
<dbReference type="PROSITE" id="PS00280">
    <property type="entry name" value="BPTI_KUNITZ_1"/>
    <property type="match status" value="1"/>
</dbReference>
<evidence type="ECO:0000259" key="5">
    <source>
        <dbReference type="PROSITE" id="PS50279"/>
    </source>
</evidence>
<dbReference type="SUPFAM" id="SSF57362">
    <property type="entry name" value="BPTI-like"/>
    <property type="match status" value="1"/>
</dbReference>
<accession>A0ABM1NQU9</accession>
<evidence type="ECO:0000256" key="2">
    <source>
        <dbReference type="ARBA" id="ARBA00022900"/>
    </source>
</evidence>
<keyword evidence="2" id="KW-0722">Serine protease inhibitor</keyword>
<protein>
    <submittedName>
        <fullName evidence="7">Chymotrypsin inhibitor SCI-II-like</fullName>
    </submittedName>
</protein>
<dbReference type="InterPro" id="IPR002223">
    <property type="entry name" value="Kunitz_BPTI"/>
</dbReference>
<proteinExistence type="predicted"/>
<evidence type="ECO:0000313" key="6">
    <source>
        <dbReference type="Proteomes" id="UP000694904"/>
    </source>
</evidence>
<organism evidence="6 7">
    <name type="scientific">Drosophila arizonae</name>
    <name type="common">Fruit fly</name>
    <dbReference type="NCBI Taxonomy" id="7263"/>
    <lineage>
        <taxon>Eukaryota</taxon>
        <taxon>Metazoa</taxon>
        <taxon>Ecdysozoa</taxon>
        <taxon>Arthropoda</taxon>
        <taxon>Hexapoda</taxon>
        <taxon>Insecta</taxon>
        <taxon>Pterygota</taxon>
        <taxon>Neoptera</taxon>
        <taxon>Endopterygota</taxon>
        <taxon>Diptera</taxon>
        <taxon>Brachycera</taxon>
        <taxon>Muscomorpha</taxon>
        <taxon>Ephydroidea</taxon>
        <taxon>Drosophilidae</taxon>
        <taxon>Drosophila</taxon>
    </lineage>
</organism>
<evidence type="ECO:0000256" key="4">
    <source>
        <dbReference type="SAM" id="SignalP"/>
    </source>
</evidence>
<dbReference type="SMART" id="SM00131">
    <property type="entry name" value="KU"/>
    <property type="match status" value="1"/>
</dbReference>
<dbReference type="InterPro" id="IPR020901">
    <property type="entry name" value="Prtase_inh_Kunz-CS"/>
</dbReference>
<dbReference type="InterPro" id="IPR036880">
    <property type="entry name" value="Kunitz_BPTI_sf"/>
</dbReference>
<keyword evidence="4" id="KW-0732">Signal</keyword>
<dbReference type="PRINTS" id="PR00759">
    <property type="entry name" value="BASICPTASE"/>
</dbReference>
<evidence type="ECO:0000256" key="3">
    <source>
        <dbReference type="ARBA" id="ARBA00023157"/>
    </source>
</evidence>
<evidence type="ECO:0000256" key="1">
    <source>
        <dbReference type="ARBA" id="ARBA00022690"/>
    </source>
</evidence>
<dbReference type="PROSITE" id="PS50279">
    <property type="entry name" value="BPTI_KUNITZ_2"/>
    <property type="match status" value="1"/>
</dbReference>
<gene>
    <name evidence="7" type="primary">LOC108610024</name>
</gene>
<dbReference type="PANTHER" id="PTHR10083">
    <property type="entry name" value="KUNITZ-TYPE PROTEASE INHIBITOR-RELATED"/>
    <property type="match status" value="1"/>
</dbReference>
<reference evidence="7" key="3">
    <citation type="submission" date="2025-08" db="UniProtKB">
        <authorList>
            <consortium name="RefSeq"/>
        </authorList>
    </citation>
    <scope>IDENTIFICATION</scope>
    <source>
        <tissue evidence="7">Whole organism</tissue>
    </source>
</reference>
<dbReference type="RefSeq" id="XP_017857335.1">
    <property type="nucleotide sequence ID" value="XM_018001846.1"/>
</dbReference>
<feature type="domain" description="BPTI/Kunitz inhibitor" evidence="5">
    <location>
        <begin position="26"/>
        <end position="83"/>
    </location>
</feature>
<keyword evidence="3" id="KW-1015">Disulfide bond</keyword>
<reference evidence="6" key="1">
    <citation type="journal article" date="1997" name="Nucleic Acids Res.">
        <title>tRNAscan-SE: a program for improved detection of transfer RNA genes in genomic sequence.</title>
        <authorList>
            <person name="Lowe T.M."/>
            <person name="Eddy S.R."/>
        </authorList>
    </citation>
    <scope>NUCLEOTIDE SEQUENCE [LARGE SCALE GENOMIC DNA]</scope>
</reference>
<reference evidence="6" key="2">
    <citation type="journal article" date="2016" name="G3 (Bethesda)">
        <title>Genome Evolution in Three Species of Cactophilic Drosophila.</title>
        <authorList>
            <person name="Sanchez-Flores A."/>
            <person name="Penazola F."/>
            <person name="Carpinteyro-Ponce J."/>
            <person name="Nazario-Yepiz N."/>
            <person name="Abreu-Goodger C."/>
            <person name="Machado C.A."/>
            <person name="Markow T.A."/>
        </authorList>
    </citation>
    <scope>NUCLEOTIDE SEQUENCE [LARGE SCALE GENOMIC DNA]</scope>
</reference>
<feature type="signal peptide" evidence="4">
    <location>
        <begin position="1"/>
        <end position="19"/>
    </location>
</feature>